<dbReference type="GO" id="GO:0006355">
    <property type="term" value="P:regulation of DNA-templated transcription"/>
    <property type="evidence" value="ECO:0007669"/>
    <property type="project" value="InterPro"/>
</dbReference>
<evidence type="ECO:0000259" key="2">
    <source>
        <dbReference type="SMART" id="SM00862"/>
    </source>
</evidence>
<keyword evidence="1" id="KW-0238">DNA-binding</keyword>
<evidence type="ECO:0000313" key="4">
    <source>
        <dbReference type="Proteomes" id="UP000260644"/>
    </source>
</evidence>
<dbReference type="SMART" id="SM00862">
    <property type="entry name" value="Trans_reg_C"/>
    <property type="match status" value="1"/>
</dbReference>
<dbReference type="GO" id="GO:0000160">
    <property type="term" value="P:phosphorelay signal transduction system"/>
    <property type="evidence" value="ECO:0007669"/>
    <property type="project" value="InterPro"/>
</dbReference>
<name>A0A3E1Y2A6_9BACT</name>
<keyword evidence="4" id="KW-1185">Reference proteome</keyword>
<dbReference type="RefSeq" id="WP_116979013.1">
    <property type="nucleotide sequence ID" value="NZ_QPMM01000021.1"/>
</dbReference>
<dbReference type="EMBL" id="QPMM01000021">
    <property type="protein sequence ID" value="RFS18657.1"/>
    <property type="molecule type" value="Genomic_DNA"/>
</dbReference>
<sequence>MQSMEIKIGDTIYHADKGVLVYNYEKKQGLSGKLKKIFECLIDNKYKMVPKEDLFAVAYEDEPPNDCNLYSLISKLRGTLRKCDQQLCIENEYGRGYRLYYEVNSDAL</sequence>
<evidence type="ECO:0000313" key="3">
    <source>
        <dbReference type="EMBL" id="RFS18657.1"/>
    </source>
</evidence>
<dbReference type="InterPro" id="IPR016032">
    <property type="entry name" value="Sig_transdc_resp-reg_C-effctor"/>
</dbReference>
<reference evidence="3 4" key="1">
    <citation type="submission" date="2018-07" db="EMBL/GenBank/DDBJ databases">
        <title>Chitinophaga K2CV101002-2 sp. nov., isolated from a monsoon evergreen broad-leaved forest soil.</title>
        <authorList>
            <person name="Lv Y."/>
        </authorList>
    </citation>
    <scope>NUCLEOTIDE SEQUENCE [LARGE SCALE GENOMIC DNA]</scope>
    <source>
        <strain evidence="3 4">GDMCC 1.1288</strain>
    </source>
</reference>
<dbReference type="GO" id="GO:0003677">
    <property type="term" value="F:DNA binding"/>
    <property type="evidence" value="ECO:0007669"/>
    <property type="project" value="UniProtKB-KW"/>
</dbReference>
<proteinExistence type="predicted"/>
<dbReference type="Pfam" id="PF00486">
    <property type="entry name" value="Trans_reg_C"/>
    <property type="match status" value="1"/>
</dbReference>
<dbReference type="InterPro" id="IPR036388">
    <property type="entry name" value="WH-like_DNA-bd_sf"/>
</dbReference>
<protein>
    <submittedName>
        <fullName evidence="3">Helix-turn-helix domain-containing protein</fullName>
    </submittedName>
</protein>
<feature type="domain" description="OmpR/PhoB-type" evidence="2">
    <location>
        <begin position="25"/>
        <end position="99"/>
    </location>
</feature>
<evidence type="ECO:0000256" key="1">
    <source>
        <dbReference type="ARBA" id="ARBA00023125"/>
    </source>
</evidence>
<comment type="caution">
    <text evidence="3">The sequence shown here is derived from an EMBL/GenBank/DDBJ whole genome shotgun (WGS) entry which is preliminary data.</text>
</comment>
<organism evidence="3 4">
    <name type="scientific">Chitinophaga silvatica</name>
    <dbReference type="NCBI Taxonomy" id="2282649"/>
    <lineage>
        <taxon>Bacteria</taxon>
        <taxon>Pseudomonadati</taxon>
        <taxon>Bacteroidota</taxon>
        <taxon>Chitinophagia</taxon>
        <taxon>Chitinophagales</taxon>
        <taxon>Chitinophagaceae</taxon>
        <taxon>Chitinophaga</taxon>
    </lineage>
</organism>
<dbReference type="SUPFAM" id="SSF46894">
    <property type="entry name" value="C-terminal effector domain of the bipartite response regulators"/>
    <property type="match status" value="1"/>
</dbReference>
<dbReference type="AlphaFoldDB" id="A0A3E1Y2A6"/>
<gene>
    <name evidence="3" type="ORF">DVR12_27295</name>
</gene>
<dbReference type="InterPro" id="IPR001867">
    <property type="entry name" value="OmpR/PhoB-type_DNA-bd"/>
</dbReference>
<dbReference type="Proteomes" id="UP000260644">
    <property type="component" value="Unassembled WGS sequence"/>
</dbReference>
<dbReference type="Gene3D" id="1.10.10.10">
    <property type="entry name" value="Winged helix-like DNA-binding domain superfamily/Winged helix DNA-binding domain"/>
    <property type="match status" value="1"/>
</dbReference>
<accession>A0A3E1Y2A6</accession>